<gene>
    <name evidence="3" type="ORF">PCHDS_000416500</name>
</gene>
<reference evidence="3 4" key="1">
    <citation type="submission" date="2016-08" db="EMBL/GenBank/DDBJ databases">
        <authorList>
            <consortium name="Pathogen Informatics"/>
        </authorList>
    </citation>
    <scope>NUCLEOTIDE SEQUENCE [LARGE SCALE GENOMIC DNA]</scope>
    <source>
        <strain evidence="3 4">DS</strain>
    </source>
</reference>
<feature type="coiled-coil region" evidence="1">
    <location>
        <begin position="67"/>
        <end position="130"/>
    </location>
</feature>
<dbReference type="Gene3D" id="2.60.120.560">
    <property type="entry name" value="Exo-inulinase, domain 1"/>
    <property type="match status" value="2"/>
</dbReference>
<feature type="chain" id="PRO_5008750931" description="LCCL domain-containing protein" evidence="2">
    <location>
        <begin position="21"/>
        <end position="630"/>
    </location>
</feature>
<dbReference type="EMBL" id="LT608193">
    <property type="protein sequence ID" value="SCM11361.1"/>
    <property type="molecule type" value="Genomic_DNA"/>
</dbReference>
<name>A0A1C6XY07_PLACE</name>
<evidence type="ECO:0000256" key="2">
    <source>
        <dbReference type="SAM" id="SignalP"/>
    </source>
</evidence>
<dbReference type="AlphaFoldDB" id="A0A1C6XY07"/>
<feature type="signal peptide" evidence="2">
    <location>
        <begin position="1"/>
        <end position="20"/>
    </location>
</feature>
<evidence type="ECO:0000256" key="1">
    <source>
        <dbReference type="SAM" id="Coils"/>
    </source>
</evidence>
<organism evidence="3 4">
    <name type="scientific">Plasmodium chabaudi adami</name>
    <dbReference type="NCBI Taxonomy" id="5826"/>
    <lineage>
        <taxon>Eukaryota</taxon>
        <taxon>Sar</taxon>
        <taxon>Alveolata</taxon>
        <taxon>Apicomplexa</taxon>
        <taxon>Aconoidasida</taxon>
        <taxon>Haemosporida</taxon>
        <taxon>Plasmodiidae</taxon>
        <taxon>Plasmodium</taxon>
        <taxon>Plasmodium (Vinckeia)</taxon>
    </lineage>
</organism>
<evidence type="ECO:0000313" key="3">
    <source>
        <dbReference type="EMBL" id="SCM11361.1"/>
    </source>
</evidence>
<keyword evidence="1" id="KW-0175">Coiled coil</keyword>
<keyword evidence="2" id="KW-0732">Signal</keyword>
<dbReference type="Proteomes" id="UP000507536">
    <property type="component" value="Chromosome 13"/>
</dbReference>
<evidence type="ECO:0000313" key="4">
    <source>
        <dbReference type="Proteomes" id="UP000507536"/>
    </source>
</evidence>
<evidence type="ECO:0008006" key="5">
    <source>
        <dbReference type="Google" id="ProtNLM"/>
    </source>
</evidence>
<sequence>MKFFFILLFLLLKCCTQILALRKVEARLDPTTKADGTFASNDLLNYKSEIYSQMERIKGNRELSNGIDLELKELNDLTNLINKTQEKQKSSLINYSQFLEQTKLSLYKILNEYENRINQIEYNIMELKKYDPFIEKFNYPISMYWVKIDFNNFESLWKYKKNKNYISIIQENNTIDIKNNIQTILLLKHHNILDGYIHVDLLQISSSSSQVKQMSSGIIFHFLNSRNFRVLELSFFNNRAILMVIEVSNNVYKKIVSRAVTAENNEFNSLTLQFDNKKINIFLNYKKVIELNVTVDKIINQFGLFTKNGAAEFKNILTGNIDFEKLVMHTLINSNDKDVVKGYILDSFRFSKKMEIDDLSVYAIPYTNKDYDTPFKFEIDNVYPVPDSNSYYNDKQINKSPTLNSDNISSENGNTLGEQGNDFCYSYKEKNYNLDEWICQGNSNNRKNNIDEGKCMNWKIINEYNIYRIVFINDYKNNNEIKSKLLYKYSSCNSVYLSAYIKLENNSEAGLIYRYDNEENMYIASISIVTKQLILKKYKNGIEQIIKTKFIKNINYFQRIHILIHDQGELGIIDIFIDSVKLININNQHYYKLGQVGLIVEQGYATFDTFMIEPTTNRNLTDSISLGNEI</sequence>
<protein>
    <recommendedName>
        <fullName evidence="5">LCCL domain-containing protein</fullName>
    </recommendedName>
</protein>
<proteinExistence type="predicted"/>
<accession>A0A1C6XY07</accession>